<organism evidence="13 14">
    <name type="scientific">Blautia obeum</name>
    <dbReference type="NCBI Taxonomy" id="40520"/>
    <lineage>
        <taxon>Bacteria</taxon>
        <taxon>Bacillati</taxon>
        <taxon>Bacillota</taxon>
        <taxon>Clostridia</taxon>
        <taxon>Lachnospirales</taxon>
        <taxon>Lachnospiraceae</taxon>
        <taxon>Blautia</taxon>
    </lineage>
</organism>
<dbReference type="GO" id="GO:0005737">
    <property type="term" value="C:cytoplasm"/>
    <property type="evidence" value="ECO:0007669"/>
    <property type="project" value="UniProtKB-SubCell"/>
</dbReference>
<dbReference type="RefSeq" id="WP_118045121.1">
    <property type="nucleotide sequence ID" value="NZ_QSJW01000001.1"/>
</dbReference>
<evidence type="ECO:0000256" key="1">
    <source>
        <dbReference type="ARBA" id="ARBA00004496"/>
    </source>
</evidence>
<feature type="domain" description="HTH araC/xylS-type" evidence="11">
    <location>
        <begin position="437"/>
        <end position="536"/>
    </location>
</feature>
<dbReference type="GO" id="GO:0003700">
    <property type="term" value="F:DNA-binding transcription factor activity"/>
    <property type="evidence" value="ECO:0007669"/>
    <property type="project" value="InterPro"/>
</dbReference>
<dbReference type="CDD" id="cd17536">
    <property type="entry name" value="REC_YesN-like"/>
    <property type="match status" value="1"/>
</dbReference>
<evidence type="ECO:0000256" key="3">
    <source>
        <dbReference type="ARBA" id="ARBA00022490"/>
    </source>
</evidence>
<dbReference type="PANTHER" id="PTHR42713">
    <property type="entry name" value="HISTIDINE KINASE-RELATED"/>
    <property type="match status" value="1"/>
</dbReference>
<evidence type="ECO:0000256" key="6">
    <source>
        <dbReference type="ARBA" id="ARBA00023015"/>
    </source>
</evidence>
<keyword evidence="8" id="KW-0804">Transcription</keyword>
<keyword evidence="5" id="KW-0902">Two-component regulatory system</keyword>
<dbReference type="SUPFAM" id="SSF52172">
    <property type="entry name" value="CheY-like"/>
    <property type="match status" value="1"/>
</dbReference>
<dbReference type="InterPro" id="IPR041522">
    <property type="entry name" value="CdaR_GGDEF"/>
</dbReference>
<proteinExistence type="predicted"/>
<keyword evidence="3" id="KW-0963">Cytoplasm</keyword>
<dbReference type="InterPro" id="IPR001789">
    <property type="entry name" value="Sig_transdc_resp-reg_receiver"/>
</dbReference>
<dbReference type="InterPro" id="IPR018060">
    <property type="entry name" value="HTH_AraC"/>
</dbReference>
<dbReference type="SMART" id="SM00342">
    <property type="entry name" value="HTH_ARAC"/>
    <property type="match status" value="1"/>
</dbReference>
<dbReference type="GO" id="GO:0043565">
    <property type="term" value="F:sequence-specific DNA binding"/>
    <property type="evidence" value="ECO:0007669"/>
    <property type="project" value="InterPro"/>
</dbReference>
<dbReference type="GO" id="GO:0000160">
    <property type="term" value="P:phosphorelay signal transduction system"/>
    <property type="evidence" value="ECO:0007669"/>
    <property type="project" value="UniProtKB-KW"/>
</dbReference>
<keyword evidence="7" id="KW-0238">DNA-binding</keyword>
<feature type="domain" description="Response regulatory" evidence="12">
    <location>
        <begin position="3"/>
        <end position="120"/>
    </location>
</feature>
<dbReference type="Proteomes" id="UP000284644">
    <property type="component" value="Unassembled WGS sequence"/>
</dbReference>
<dbReference type="InterPro" id="IPR011006">
    <property type="entry name" value="CheY-like_superfamily"/>
</dbReference>
<evidence type="ECO:0000256" key="7">
    <source>
        <dbReference type="ARBA" id="ARBA00023125"/>
    </source>
</evidence>
<dbReference type="PANTHER" id="PTHR42713:SF3">
    <property type="entry name" value="TRANSCRIPTIONAL REGULATORY PROTEIN HPTR"/>
    <property type="match status" value="1"/>
</dbReference>
<dbReference type="EMBL" id="QSJW01000001">
    <property type="protein sequence ID" value="RHE15993.1"/>
    <property type="molecule type" value="Genomic_DNA"/>
</dbReference>
<reference evidence="13 14" key="1">
    <citation type="submission" date="2018-08" db="EMBL/GenBank/DDBJ databases">
        <title>A genome reference for cultivated species of the human gut microbiota.</title>
        <authorList>
            <person name="Zou Y."/>
            <person name="Xue W."/>
            <person name="Luo G."/>
        </authorList>
    </citation>
    <scope>NUCLEOTIDE SEQUENCE [LARGE SCALE GENOMIC DNA]</scope>
    <source>
        <strain evidence="13 14">AM29-25AC</strain>
    </source>
</reference>
<protein>
    <recommendedName>
        <fullName evidence="2">Stage 0 sporulation protein A homolog</fullName>
    </recommendedName>
</protein>
<dbReference type="SUPFAM" id="SSF46689">
    <property type="entry name" value="Homeodomain-like"/>
    <property type="match status" value="2"/>
</dbReference>
<evidence type="ECO:0000256" key="8">
    <source>
        <dbReference type="ARBA" id="ARBA00023163"/>
    </source>
</evidence>
<evidence type="ECO:0000256" key="10">
    <source>
        <dbReference type="PROSITE-ProRule" id="PRU00169"/>
    </source>
</evidence>
<gene>
    <name evidence="13" type="ORF">DW767_02225</name>
</gene>
<accession>A0A414ICS6</accession>
<comment type="caution">
    <text evidence="13">The sequence shown here is derived from an EMBL/GenBank/DDBJ whole genome shotgun (WGS) entry which is preliminary data.</text>
</comment>
<dbReference type="Gene3D" id="1.10.10.60">
    <property type="entry name" value="Homeodomain-like"/>
    <property type="match status" value="2"/>
</dbReference>
<evidence type="ECO:0000256" key="9">
    <source>
        <dbReference type="ARBA" id="ARBA00024867"/>
    </source>
</evidence>
<sequence length="539" mass="62456">MYRILLVDDEILVRDAIKENIDWKGIDCELVGDCENGKEAVEFIKKHPVDIVLTDILMPYMDGMELSSFLHDNYPEIVIVIFSGFGEFEYAKKAIKYGVSEYLLKPVTATELTEVIEKMKEKVEQQRLEKTKMDVLAQNSEKYRKNKQMIRSKNIEALVNCTTDVNASIERLEDMGIDISAAAYRVALFDIDLYSGMYQLDTEKQQESALMAFVLFNISDEIVTRENAGIAYQEGSNRVCILFRENWSRNFTVKTKEICLEIQQKTKEVMGFDVSMGIGKWVKKPEELVQSHDMAERTLQYRYLLGGNLLIDMEEQHPVQEIAIDENLSELKEAMKTGQKEQVDQILYDIETAIRQALMEKSRACMYLQQVIRTMDNACEDISADMDRIREGRDELLRQVTDQKFFEDACKVVQKHTDRIFAILSEMNTSSSERQARLAIDYIQKNYMEPDLSLNSICSYLNISTSYFSTIFKDETGETFTEALIRTRMEKAKELLENTTMKNYEIAEKVGFSDPHYFGISFKKMTGYTPTEYAREKRK</sequence>
<keyword evidence="6" id="KW-0805">Transcription regulation</keyword>
<dbReference type="PROSITE" id="PS50110">
    <property type="entry name" value="RESPONSE_REGULATORY"/>
    <property type="match status" value="1"/>
</dbReference>
<evidence type="ECO:0000256" key="4">
    <source>
        <dbReference type="ARBA" id="ARBA00022553"/>
    </source>
</evidence>
<comment type="function">
    <text evidence="9">May play the central regulatory role in sporulation. It may be an element of the effector pathway responsible for the activation of sporulation genes in response to nutritional stress. Spo0A may act in concert with spo0H (a sigma factor) to control the expression of some genes that are critical to the sporulation process.</text>
</comment>
<dbReference type="AlphaFoldDB" id="A0A414ICS6"/>
<dbReference type="Gene3D" id="3.40.50.2300">
    <property type="match status" value="1"/>
</dbReference>
<evidence type="ECO:0000313" key="14">
    <source>
        <dbReference type="Proteomes" id="UP000284644"/>
    </source>
</evidence>
<comment type="subcellular location">
    <subcellularLocation>
        <location evidence="1">Cytoplasm</location>
    </subcellularLocation>
</comment>
<dbReference type="Pfam" id="PF17853">
    <property type="entry name" value="GGDEF_2"/>
    <property type="match status" value="1"/>
</dbReference>
<evidence type="ECO:0000313" key="13">
    <source>
        <dbReference type="EMBL" id="RHE15993.1"/>
    </source>
</evidence>
<evidence type="ECO:0000256" key="2">
    <source>
        <dbReference type="ARBA" id="ARBA00018672"/>
    </source>
</evidence>
<evidence type="ECO:0000259" key="11">
    <source>
        <dbReference type="PROSITE" id="PS01124"/>
    </source>
</evidence>
<dbReference type="InterPro" id="IPR009057">
    <property type="entry name" value="Homeodomain-like_sf"/>
</dbReference>
<dbReference type="InterPro" id="IPR051552">
    <property type="entry name" value="HptR"/>
</dbReference>
<evidence type="ECO:0000259" key="12">
    <source>
        <dbReference type="PROSITE" id="PS50110"/>
    </source>
</evidence>
<dbReference type="PROSITE" id="PS01124">
    <property type="entry name" value="HTH_ARAC_FAMILY_2"/>
    <property type="match status" value="1"/>
</dbReference>
<name>A0A414ICS6_9FIRM</name>
<evidence type="ECO:0000256" key="5">
    <source>
        <dbReference type="ARBA" id="ARBA00023012"/>
    </source>
</evidence>
<dbReference type="SMART" id="SM00448">
    <property type="entry name" value="REC"/>
    <property type="match status" value="1"/>
</dbReference>
<dbReference type="Pfam" id="PF12833">
    <property type="entry name" value="HTH_18"/>
    <property type="match status" value="1"/>
</dbReference>
<dbReference type="Pfam" id="PF00072">
    <property type="entry name" value="Response_reg"/>
    <property type="match status" value="1"/>
</dbReference>
<feature type="modified residue" description="4-aspartylphosphate" evidence="10">
    <location>
        <position position="55"/>
    </location>
</feature>
<keyword evidence="4 10" id="KW-0597">Phosphoprotein</keyword>